<dbReference type="EMBL" id="JRMP02000007">
    <property type="protein sequence ID" value="TLD94469.1"/>
    <property type="molecule type" value="Genomic_DNA"/>
</dbReference>
<accession>A0A347VRH2</accession>
<dbReference type="AlphaFoldDB" id="A0A347VRH2"/>
<keyword evidence="4" id="KW-1185">Reference proteome</keyword>
<evidence type="ECO:0000256" key="1">
    <source>
        <dbReference type="SAM" id="Phobius"/>
    </source>
</evidence>
<comment type="caution">
    <text evidence="3">The sequence shown here is derived from an EMBL/GenBank/DDBJ whole genome shotgun (WGS) entry which is preliminary data.</text>
</comment>
<feature type="transmembrane region" description="Helical" evidence="1">
    <location>
        <begin position="50"/>
        <end position="72"/>
    </location>
</feature>
<dbReference type="Proteomes" id="UP000029714">
    <property type="component" value="Unassembled WGS sequence"/>
</dbReference>
<reference evidence="3 4" key="2">
    <citation type="journal article" date="2016" name="Infect. Immun.">
        <title>Helicobacter saguini, a Novel Helicobacter Isolated from Cotton-Top Tamarins with Ulcerative Colitis, Has Proinflammatory Properties and Induces Typhlocolitis and Dysplasia in Gnotobiotic IL-10-/- Mice.</title>
        <authorList>
            <person name="Shen Z."/>
            <person name="Mannion A."/>
            <person name="Whary M.T."/>
            <person name="Muthupalani S."/>
            <person name="Sheh A."/>
            <person name="Feng Y."/>
            <person name="Gong G."/>
            <person name="Vandamme P."/>
            <person name="Holcombe H.R."/>
            <person name="Paster B.J."/>
            <person name="Fox J.G."/>
        </authorList>
    </citation>
    <scope>NUCLEOTIDE SEQUENCE [LARGE SCALE GENOMIC DNA]</scope>
    <source>
        <strain evidence="3 4">MIT 97-6194</strain>
    </source>
</reference>
<reference evidence="3 4" key="1">
    <citation type="journal article" date="2014" name="Genome Announc.">
        <title>Draft genome sequences of eight enterohepatic helicobacter species isolated from both laboratory and wild rodents.</title>
        <authorList>
            <person name="Sheh A."/>
            <person name="Shen Z."/>
            <person name="Fox J.G."/>
        </authorList>
    </citation>
    <scope>NUCLEOTIDE SEQUENCE [LARGE SCALE GENOMIC DNA]</scope>
    <source>
        <strain evidence="3 4">MIT 97-6194</strain>
    </source>
</reference>
<evidence type="ECO:0000313" key="5">
    <source>
        <dbReference type="Proteomes" id="UP000477070"/>
    </source>
</evidence>
<gene>
    <name evidence="2" type="ORF">DCO61_01730</name>
    <name evidence="3" type="ORF">LS64_005955</name>
</gene>
<feature type="transmembrane region" description="Helical" evidence="1">
    <location>
        <begin position="102"/>
        <end position="124"/>
    </location>
</feature>
<dbReference type="EMBL" id="QBIU01000001">
    <property type="protein sequence ID" value="MWV68778.1"/>
    <property type="molecule type" value="Genomic_DNA"/>
</dbReference>
<dbReference type="RefSeq" id="WP_034570377.1">
    <property type="nucleotide sequence ID" value="NZ_JRMP02000007.1"/>
</dbReference>
<feature type="transmembrane region" description="Helical" evidence="1">
    <location>
        <begin position="6"/>
        <end position="29"/>
    </location>
</feature>
<name>A0A347VRH2_9HELI</name>
<proteinExistence type="predicted"/>
<feature type="transmembrane region" description="Helical" evidence="1">
    <location>
        <begin position="136"/>
        <end position="156"/>
    </location>
</feature>
<dbReference type="OrthoDB" id="5329957at2"/>
<protein>
    <submittedName>
        <fullName evidence="3">Uncharacterized protein</fullName>
    </submittedName>
</protein>
<reference evidence="2 5" key="4">
    <citation type="submission" date="2019-12" db="EMBL/GenBank/DDBJ databases">
        <title>Multi-Generational Helicobacter saguini Isolates.</title>
        <authorList>
            <person name="Mannion A."/>
            <person name="Shen Z."/>
            <person name="Fox J.G."/>
        </authorList>
    </citation>
    <scope>NUCLEOTIDE SEQUENCE [LARGE SCALE GENOMIC DNA]</scope>
    <source>
        <strain evidence="2">16-048</strain>
        <strain evidence="5">16-048 (F4)</strain>
    </source>
</reference>
<organism evidence="3 4">
    <name type="scientific">Helicobacter saguini</name>
    <dbReference type="NCBI Taxonomy" id="1548018"/>
    <lineage>
        <taxon>Bacteria</taxon>
        <taxon>Pseudomonadati</taxon>
        <taxon>Campylobacterota</taxon>
        <taxon>Epsilonproteobacteria</taxon>
        <taxon>Campylobacterales</taxon>
        <taxon>Helicobacteraceae</taxon>
        <taxon>Helicobacter</taxon>
    </lineage>
</organism>
<evidence type="ECO:0000313" key="3">
    <source>
        <dbReference type="EMBL" id="TLD94469.1"/>
    </source>
</evidence>
<evidence type="ECO:0000313" key="2">
    <source>
        <dbReference type="EMBL" id="MWV68778.1"/>
    </source>
</evidence>
<dbReference type="Proteomes" id="UP000477070">
    <property type="component" value="Unassembled WGS sequence"/>
</dbReference>
<evidence type="ECO:0000313" key="4">
    <source>
        <dbReference type="Proteomes" id="UP000029714"/>
    </source>
</evidence>
<keyword evidence="1" id="KW-1133">Transmembrane helix</keyword>
<sequence>MFILGLIHLLCACVVVGYLVYDVLIFRYFKLKRSESEFKALKREVLKPSVVILGVAFLGLLLSGFGLFSFYVEDGFLEFFKSGFYGILDSVRNSKSLSFESILVLKLLTISLLFIFTPISFFYILVLKKPDPMRRFYHHLALLICLIAVILARFLAH</sequence>
<keyword evidence="1" id="KW-0812">Transmembrane</keyword>
<reference evidence="3" key="3">
    <citation type="submission" date="2018-04" db="EMBL/GenBank/DDBJ databases">
        <authorList>
            <person name="Sheh A."/>
            <person name="Shen Z."/>
            <person name="Mannion A.J."/>
            <person name="Fox J.G."/>
        </authorList>
    </citation>
    <scope>NUCLEOTIDE SEQUENCE</scope>
    <source>
        <strain evidence="3">MIT 97-6194</strain>
    </source>
</reference>
<keyword evidence="1" id="KW-0472">Membrane</keyword>